<gene>
    <name evidence="3" type="ORF">NKR23_g5749</name>
</gene>
<keyword evidence="4" id="KW-1185">Reference proteome</keyword>
<feature type="transmembrane region" description="Helical" evidence="2">
    <location>
        <begin position="644"/>
        <end position="667"/>
    </location>
</feature>
<dbReference type="EMBL" id="JANBVO010000016">
    <property type="protein sequence ID" value="KAJ9144681.1"/>
    <property type="molecule type" value="Genomic_DNA"/>
</dbReference>
<evidence type="ECO:0000313" key="3">
    <source>
        <dbReference type="EMBL" id="KAJ9144681.1"/>
    </source>
</evidence>
<dbReference type="AlphaFoldDB" id="A0AA38RFS9"/>
<evidence type="ECO:0000256" key="1">
    <source>
        <dbReference type="SAM" id="MobiDB-lite"/>
    </source>
</evidence>
<comment type="caution">
    <text evidence="3">The sequence shown here is derived from an EMBL/GenBank/DDBJ whole genome shotgun (WGS) entry which is preliminary data.</text>
</comment>
<reference evidence="3" key="1">
    <citation type="submission" date="2022-07" db="EMBL/GenBank/DDBJ databases">
        <title>Fungi with potential for degradation of polypropylene.</title>
        <authorList>
            <person name="Gostincar C."/>
        </authorList>
    </citation>
    <scope>NUCLEOTIDE SEQUENCE</scope>
    <source>
        <strain evidence="3">EXF-13308</strain>
    </source>
</reference>
<sequence>MENANEKDEWPLSTEPSPTPLAGKSHPVEYSLPWTDKKAGSHDEPPASTSKYGFLRYSLGLLGLATVLGGTVTILAVMAFITFLWTGEGEAGGESAPALWRWIMLQQFITQAITLSTVLMRIAITAQASIYTSMVAAVMLEKHGVPLSRVAEVSVIRSSNDGPFRLAWLLLKSARKSAIQSILIVVLLLTAVATQFSSTILVSDLDFSDLVDDPGNETLPVYMTREVISLNHQVNNWLGRPTAYVPFGEVQSAADTSPTSSGLSDTGVMRRVFLPVSQAQRSTLRRYVGNAFGFSSRFVCMRPSMDAVLTGNVLPPFTAYIAFYLSISGNISYEQTFADAGMNLPANCPRGSCFPRSFNCSLPQFQYPETQARQGFAVGMCLMDGDSVASSAANSTLSDEPIPNYAEVFLYFRTNGTYDLWSGPNSTYLSGNFGLPNVSSTDGEWITYDRSIGGRLQNGTRIEKGVFRLDVSMCFQQVAFDFSEVEVSSARDLSEPTVAWDPAKKAWDTEPVRKMLGVSQPNLTLEDRGIFSVESIRNSQHLNASQFFTNKLINNLYNSPNVRNVSLFMDTQGSGRSSFLPHVEYQALFGDTLNTTGRPGVAMQATLTALSGSFINEAIPQFDADGNATVTSSTLVLTPRRLRGLLAVAGTVAVNMAAGFAIAAVFLRGTRYSSQGNYWHAVAQIVSEHTTWILEDSTRLSDDVVEERLNGIDPEVRIAQSSRTGRVQVVMTGYK</sequence>
<feature type="transmembrane region" description="Helical" evidence="2">
    <location>
        <begin position="59"/>
        <end position="85"/>
    </location>
</feature>
<name>A0AA38RFS9_9PEZI</name>
<keyword evidence="2" id="KW-0472">Membrane</keyword>
<feature type="transmembrane region" description="Helical" evidence="2">
    <location>
        <begin position="182"/>
        <end position="202"/>
    </location>
</feature>
<evidence type="ECO:0000256" key="2">
    <source>
        <dbReference type="SAM" id="Phobius"/>
    </source>
</evidence>
<evidence type="ECO:0000313" key="4">
    <source>
        <dbReference type="Proteomes" id="UP001174694"/>
    </source>
</evidence>
<feature type="region of interest" description="Disordered" evidence="1">
    <location>
        <begin position="1"/>
        <end position="45"/>
    </location>
</feature>
<feature type="compositionally biased region" description="Basic and acidic residues" evidence="1">
    <location>
        <begin position="1"/>
        <end position="10"/>
    </location>
</feature>
<organism evidence="3 4">
    <name type="scientific">Pleurostoma richardsiae</name>
    <dbReference type="NCBI Taxonomy" id="41990"/>
    <lineage>
        <taxon>Eukaryota</taxon>
        <taxon>Fungi</taxon>
        <taxon>Dikarya</taxon>
        <taxon>Ascomycota</taxon>
        <taxon>Pezizomycotina</taxon>
        <taxon>Sordariomycetes</taxon>
        <taxon>Sordariomycetidae</taxon>
        <taxon>Calosphaeriales</taxon>
        <taxon>Pleurostomataceae</taxon>
        <taxon>Pleurostoma</taxon>
    </lineage>
</organism>
<dbReference type="Proteomes" id="UP001174694">
    <property type="component" value="Unassembled WGS sequence"/>
</dbReference>
<keyword evidence="2" id="KW-0812">Transmembrane</keyword>
<feature type="transmembrane region" description="Helical" evidence="2">
    <location>
        <begin position="105"/>
        <end position="124"/>
    </location>
</feature>
<protein>
    <submittedName>
        <fullName evidence="3">Uncharacterized protein</fullName>
    </submittedName>
</protein>
<keyword evidence="2" id="KW-1133">Transmembrane helix</keyword>
<feature type="compositionally biased region" description="Basic and acidic residues" evidence="1">
    <location>
        <begin position="35"/>
        <end position="45"/>
    </location>
</feature>
<proteinExistence type="predicted"/>
<accession>A0AA38RFS9</accession>